<organism evidence="4 5">
    <name type="scientific">Allomesorhizobium camelthorni</name>
    <dbReference type="NCBI Taxonomy" id="475069"/>
    <lineage>
        <taxon>Bacteria</taxon>
        <taxon>Pseudomonadati</taxon>
        <taxon>Pseudomonadota</taxon>
        <taxon>Alphaproteobacteria</taxon>
        <taxon>Hyphomicrobiales</taxon>
        <taxon>Phyllobacteriaceae</taxon>
        <taxon>Allomesorhizobium</taxon>
    </lineage>
</organism>
<reference evidence="4 5" key="1">
    <citation type="submission" date="2020-02" db="EMBL/GenBank/DDBJ databases">
        <title>Genome sequence of strain CCNWXJ40-4.</title>
        <authorList>
            <person name="Gao J."/>
            <person name="Sun J."/>
        </authorList>
    </citation>
    <scope>NUCLEOTIDE SEQUENCE [LARGE SCALE GENOMIC DNA]</scope>
    <source>
        <strain evidence="4 5">CCNWXJ 40-4</strain>
    </source>
</reference>
<evidence type="ECO:0000256" key="1">
    <source>
        <dbReference type="ARBA" id="ARBA00022679"/>
    </source>
</evidence>
<proteinExistence type="predicted"/>
<gene>
    <name evidence="4" type="ORF">G6N73_18510</name>
</gene>
<keyword evidence="5" id="KW-1185">Reference proteome</keyword>
<accession>A0A6G4WEW8</accession>
<dbReference type="NCBIfam" id="NF040503">
    <property type="entry name" value="resist_ArsN1a"/>
    <property type="match status" value="1"/>
</dbReference>
<keyword evidence="2" id="KW-0012">Acyltransferase</keyword>
<dbReference type="Pfam" id="PF00583">
    <property type="entry name" value="Acetyltransf_1"/>
    <property type="match status" value="1"/>
</dbReference>
<dbReference type="RefSeq" id="WP_165030204.1">
    <property type="nucleotide sequence ID" value="NZ_JAAKZF010000027.1"/>
</dbReference>
<dbReference type="Gene3D" id="3.40.630.30">
    <property type="match status" value="1"/>
</dbReference>
<name>A0A6G4WEW8_9HYPH</name>
<dbReference type="PROSITE" id="PS51186">
    <property type="entry name" value="GNAT"/>
    <property type="match status" value="1"/>
</dbReference>
<dbReference type="PANTHER" id="PTHR43072">
    <property type="entry name" value="N-ACETYLTRANSFERASE"/>
    <property type="match status" value="1"/>
</dbReference>
<dbReference type="InterPro" id="IPR016181">
    <property type="entry name" value="Acyl_CoA_acyltransferase"/>
</dbReference>
<keyword evidence="1" id="KW-0808">Transferase</keyword>
<evidence type="ECO:0000259" key="3">
    <source>
        <dbReference type="PROSITE" id="PS51186"/>
    </source>
</evidence>
<evidence type="ECO:0000313" key="4">
    <source>
        <dbReference type="EMBL" id="NGO53134.1"/>
    </source>
</evidence>
<dbReference type="PANTHER" id="PTHR43072:SF23">
    <property type="entry name" value="UPF0039 PROTEIN C11D3.02C"/>
    <property type="match status" value="1"/>
</dbReference>
<protein>
    <submittedName>
        <fullName evidence="4">N-acetyltransferase</fullName>
    </submittedName>
</protein>
<comment type="caution">
    <text evidence="4">The sequence shown here is derived from an EMBL/GenBank/DDBJ whole genome shotgun (WGS) entry which is preliminary data.</text>
</comment>
<feature type="domain" description="N-acetyltransferase" evidence="3">
    <location>
        <begin position="11"/>
        <end position="169"/>
    </location>
</feature>
<dbReference type="InterPro" id="IPR000182">
    <property type="entry name" value="GNAT_dom"/>
</dbReference>
<dbReference type="AlphaFoldDB" id="A0A6G4WEW8"/>
<sequence>MSPAAAIGTDITVRPASHADAAAIAAIYNQGIDDRLATFETEHRAAVDVRAWFDAGYPVVVSESERALAAYAAAFPYRSRPCYAGVREFSVYVRRDFRGQGHGKRVLSALIGAVRAEGGWKLVSRIFPENTVSLALCRSLGFREVGVYRRHGMLDGHWRDTVIVEKLLTEVG</sequence>
<dbReference type="SUPFAM" id="SSF55729">
    <property type="entry name" value="Acyl-CoA N-acyltransferases (Nat)"/>
    <property type="match status" value="1"/>
</dbReference>
<dbReference type="EMBL" id="JAAKZF010000027">
    <property type="protein sequence ID" value="NGO53134.1"/>
    <property type="molecule type" value="Genomic_DNA"/>
</dbReference>
<dbReference type="Proteomes" id="UP001642900">
    <property type="component" value="Unassembled WGS sequence"/>
</dbReference>
<evidence type="ECO:0000256" key="2">
    <source>
        <dbReference type="ARBA" id="ARBA00023315"/>
    </source>
</evidence>
<dbReference type="GO" id="GO:0016747">
    <property type="term" value="F:acyltransferase activity, transferring groups other than amino-acyl groups"/>
    <property type="evidence" value="ECO:0007669"/>
    <property type="project" value="InterPro"/>
</dbReference>
<evidence type="ECO:0000313" key="5">
    <source>
        <dbReference type="Proteomes" id="UP001642900"/>
    </source>
</evidence>